<name>A0ABP0C8X6_9PEZI</name>
<feature type="region of interest" description="Disordered" evidence="6">
    <location>
        <begin position="1"/>
        <end position="86"/>
    </location>
</feature>
<feature type="region of interest" description="Disordered" evidence="6">
    <location>
        <begin position="428"/>
        <end position="451"/>
    </location>
</feature>
<feature type="compositionally biased region" description="Pro residues" evidence="6">
    <location>
        <begin position="683"/>
        <end position="702"/>
    </location>
</feature>
<evidence type="ECO:0000313" key="8">
    <source>
        <dbReference type="Proteomes" id="UP001642406"/>
    </source>
</evidence>
<keyword evidence="5" id="KW-0539">Nucleus</keyword>
<evidence type="ECO:0000256" key="5">
    <source>
        <dbReference type="ARBA" id="ARBA00023242"/>
    </source>
</evidence>
<proteinExistence type="inferred from homology"/>
<comment type="caution">
    <text evidence="7">The sequence shown here is derived from an EMBL/GenBank/DDBJ whole genome shotgun (WGS) entry which is preliminary data.</text>
</comment>
<feature type="region of interest" description="Disordered" evidence="6">
    <location>
        <begin position="481"/>
        <end position="579"/>
    </location>
</feature>
<reference evidence="7 8" key="1">
    <citation type="submission" date="2024-01" db="EMBL/GenBank/DDBJ databases">
        <authorList>
            <person name="Allen C."/>
            <person name="Tagirdzhanova G."/>
        </authorList>
    </citation>
    <scope>NUCLEOTIDE SEQUENCE [LARGE SCALE GENOMIC DNA]</scope>
</reference>
<feature type="compositionally biased region" description="Acidic residues" evidence="6">
    <location>
        <begin position="499"/>
        <end position="508"/>
    </location>
</feature>
<dbReference type="PANTHER" id="PTHR10019">
    <property type="entry name" value="SNF5"/>
    <property type="match status" value="1"/>
</dbReference>
<feature type="compositionally biased region" description="Low complexity" evidence="6">
    <location>
        <begin position="606"/>
        <end position="622"/>
    </location>
</feature>
<accession>A0ABP0C8X6</accession>
<comment type="similarity">
    <text evidence="2">Belongs to the SNF5 family.</text>
</comment>
<feature type="compositionally biased region" description="Low complexity" evidence="6">
    <location>
        <begin position="19"/>
        <end position="34"/>
    </location>
</feature>
<comment type="subcellular location">
    <subcellularLocation>
        <location evidence="1">Nucleus</location>
    </subcellularLocation>
</comment>
<keyword evidence="8" id="KW-1185">Reference proteome</keyword>
<dbReference type="InterPro" id="IPR006939">
    <property type="entry name" value="SNF5"/>
</dbReference>
<protein>
    <submittedName>
        <fullName evidence="7">SWI/SNF chromatin-remodeling complex subunit</fullName>
    </submittedName>
</protein>
<feature type="compositionally biased region" description="Low complexity" evidence="6">
    <location>
        <begin position="801"/>
        <end position="829"/>
    </location>
</feature>
<evidence type="ECO:0000256" key="3">
    <source>
        <dbReference type="ARBA" id="ARBA00023015"/>
    </source>
</evidence>
<dbReference type="EMBL" id="CAWUHC010000069">
    <property type="protein sequence ID" value="CAK7227986.1"/>
    <property type="molecule type" value="Genomic_DNA"/>
</dbReference>
<feature type="compositionally biased region" description="Basic and acidic residues" evidence="6">
    <location>
        <begin position="553"/>
        <end position="570"/>
    </location>
</feature>
<sequence>MSAPPAASAPPPAALSGVASTASQPGQQPSASASPQPPSQPADDSVASSAGPAAASGSGAAAGADASNLSSSSSNHSNHSTTTPSAPLTALAAKKAAGRDKDTFNQVLVERYLTHDALHQAALQAAQVQMQNDFRQLHMYADDYRKLRTEYRQSFPARHLYGEGYVGLGNGYTEVNGPPRILYPVQKMRPGKRTTPPLKYSRKDMVQQAEQHEELVPIRLDVEWDKIKLRDTFTWNLHDRLVPPELFTTQLLEDLGLKPPVSNQVYEQVFQQIQEQLGDFYPLVYSDEDALDPELPYSAYKNDEMRVLIKLNITIGLHTLVDQFEWEINNPMNSPEEFAASMARDLSLSGEFTTAIAHCIREQTQLFTRGLYSVGHPFDGRPIEDPDLVSAFLPSPIPVVFRPQQQAKEYAPYLYELSEAELERNELTFSREQRRQKRSVNRRGGPILPDLKDRQRTIRTLIVSSVLPGAATDVDDSRLYKRAAGPVGGRRRGGRDGESDSDESDDSSPDSPSLSQLQGTARTRGIRGAASAAQQRMANIGRSETPEASGTIHHHESRLGRRATRDPREDSVDEAMPQAPSRLVVTLKVNKDRLKKLLRDLSTRQTPGAGPAAAAAAPTAAPSEGSQTPSSSHQQLQTPGPGSQQQPRSASNSMGPPPTTPSHKNALAPTRAPVPHGHLGRLPAPPPPASEVDAPPAPPPPQWLLDALQRLRDRSYPNDSFEGVMRYSVFNKDEQLVPAPSANEPMENYRFWYLPRIRCHDCPGKLYTPGPETTVGNFEVHLKNRFHREKVDQRLAREAAKAAAAGPSGSSSSAQPAPGSTAASASGTPTPAPAPPAPSAGFSSFNASEAAPRKSGSSSSGSSSKSSSPGAG</sequence>
<gene>
    <name evidence="7" type="primary">SNF5</name>
    <name evidence="7" type="ORF">SBRCBS47491_006751</name>
</gene>
<feature type="compositionally biased region" description="Low complexity" evidence="6">
    <location>
        <begin position="854"/>
        <end position="872"/>
    </location>
</feature>
<dbReference type="Pfam" id="PF04855">
    <property type="entry name" value="SNF5"/>
    <property type="match status" value="1"/>
</dbReference>
<keyword evidence="4" id="KW-0804">Transcription</keyword>
<evidence type="ECO:0000313" key="7">
    <source>
        <dbReference type="EMBL" id="CAK7227986.1"/>
    </source>
</evidence>
<feature type="compositionally biased region" description="Low complexity" evidence="6">
    <location>
        <begin position="41"/>
        <end position="86"/>
    </location>
</feature>
<feature type="region of interest" description="Disordered" evidence="6">
    <location>
        <begin position="794"/>
        <end position="872"/>
    </location>
</feature>
<organism evidence="7 8">
    <name type="scientific">Sporothrix bragantina</name>
    <dbReference type="NCBI Taxonomy" id="671064"/>
    <lineage>
        <taxon>Eukaryota</taxon>
        <taxon>Fungi</taxon>
        <taxon>Dikarya</taxon>
        <taxon>Ascomycota</taxon>
        <taxon>Pezizomycotina</taxon>
        <taxon>Sordariomycetes</taxon>
        <taxon>Sordariomycetidae</taxon>
        <taxon>Ophiostomatales</taxon>
        <taxon>Ophiostomataceae</taxon>
        <taxon>Sporothrix</taxon>
    </lineage>
</organism>
<dbReference type="Proteomes" id="UP001642406">
    <property type="component" value="Unassembled WGS sequence"/>
</dbReference>
<evidence type="ECO:0000256" key="4">
    <source>
        <dbReference type="ARBA" id="ARBA00023163"/>
    </source>
</evidence>
<keyword evidence="3" id="KW-0805">Transcription regulation</keyword>
<feature type="compositionally biased region" description="Polar residues" evidence="6">
    <location>
        <begin position="624"/>
        <end position="654"/>
    </location>
</feature>
<feature type="region of interest" description="Disordered" evidence="6">
    <location>
        <begin position="598"/>
        <end position="702"/>
    </location>
</feature>
<evidence type="ECO:0000256" key="6">
    <source>
        <dbReference type="SAM" id="MobiDB-lite"/>
    </source>
</evidence>
<feature type="compositionally biased region" description="Low complexity" evidence="6">
    <location>
        <begin position="509"/>
        <end position="519"/>
    </location>
</feature>
<evidence type="ECO:0000256" key="1">
    <source>
        <dbReference type="ARBA" id="ARBA00004123"/>
    </source>
</evidence>
<evidence type="ECO:0000256" key="2">
    <source>
        <dbReference type="ARBA" id="ARBA00010239"/>
    </source>
</evidence>